<evidence type="ECO:0000256" key="1">
    <source>
        <dbReference type="SAM" id="Coils"/>
    </source>
</evidence>
<feature type="compositionally biased region" description="Basic and acidic residues" evidence="2">
    <location>
        <begin position="447"/>
        <end position="461"/>
    </location>
</feature>
<feature type="coiled-coil region" evidence="1">
    <location>
        <begin position="932"/>
        <end position="959"/>
    </location>
</feature>
<keyword evidence="4" id="KW-1185">Reference proteome</keyword>
<organism evidence="3 4">
    <name type="scientific">Pristionchus pacificus</name>
    <name type="common">Parasitic nematode worm</name>
    <dbReference type="NCBI Taxonomy" id="54126"/>
    <lineage>
        <taxon>Eukaryota</taxon>
        <taxon>Metazoa</taxon>
        <taxon>Ecdysozoa</taxon>
        <taxon>Nematoda</taxon>
        <taxon>Chromadorea</taxon>
        <taxon>Rhabditida</taxon>
        <taxon>Rhabditina</taxon>
        <taxon>Diplogasteromorpha</taxon>
        <taxon>Diplogasteroidea</taxon>
        <taxon>Neodiplogasteridae</taxon>
        <taxon>Pristionchus</taxon>
    </lineage>
</organism>
<feature type="compositionally biased region" description="Basic and acidic residues" evidence="2">
    <location>
        <begin position="398"/>
        <end position="413"/>
    </location>
</feature>
<keyword evidence="1" id="KW-0175">Coiled coil</keyword>
<name>A0A2A6D182_PRIPA</name>
<dbReference type="Proteomes" id="UP000005239">
    <property type="component" value="Unassembled WGS sequence"/>
</dbReference>
<evidence type="ECO:0000313" key="4">
    <source>
        <dbReference type="Proteomes" id="UP000005239"/>
    </source>
</evidence>
<protein>
    <submittedName>
        <fullName evidence="3">Uncharacterized protein</fullName>
    </submittedName>
</protein>
<reference evidence="4" key="1">
    <citation type="journal article" date="2008" name="Nat. Genet.">
        <title>The Pristionchus pacificus genome provides a unique perspective on nematode lifestyle and parasitism.</title>
        <authorList>
            <person name="Dieterich C."/>
            <person name="Clifton S.W."/>
            <person name="Schuster L.N."/>
            <person name="Chinwalla A."/>
            <person name="Delehaunty K."/>
            <person name="Dinkelacker I."/>
            <person name="Fulton L."/>
            <person name="Fulton R."/>
            <person name="Godfrey J."/>
            <person name="Minx P."/>
            <person name="Mitreva M."/>
            <person name="Roeseler W."/>
            <person name="Tian H."/>
            <person name="Witte H."/>
            <person name="Yang S.P."/>
            <person name="Wilson R.K."/>
            <person name="Sommer R.J."/>
        </authorList>
    </citation>
    <scope>NUCLEOTIDE SEQUENCE [LARGE SCALE GENOMIC DNA]</scope>
    <source>
        <strain evidence="4">PS312</strain>
    </source>
</reference>
<feature type="region of interest" description="Disordered" evidence="2">
    <location>
        <begin position="1"/>
        <end position="37"/>
    </location>
</feature>
<proteinExistence type="predicted"/>
<feature type="region of interest" description="Disordered" evidence="2">
    <location>
        <begin position="398"/>
        <end position="478"/>
    </location>
</feature>
<evidence type="ECO:0000256" key="2">
    <source>
        <dbReference type="SAM" id="MobiDB-lite"/>
    </source>
</evidence>
<feature type="compositionally biased region" description="Basic and acidic residues" evidence="2">
    <location>
        <begin position="745"/>
        <end position="765"/>
    </location>
</feature>
<reference evidence="3" key="2">
    <citation type="submission" date="2022-06" db="UniProtKB">
        <authorList>
            <consortium name="EnsemblMetazoa"/>
        </authorList>
    </citation>
    <scope>IDENTIFICATION</scope>
    <source>
        <strain evidence="3">PS312</strain>
    </source>
</reference>
<accession>A0A2A6D182</accession>
<accession>A0A8R1YBL4</accession>
<feature type="region of interest" description="Disordered" evidence="2">
    <location>
        <begin position="730"/>
        <end position="778"/>
    </location>
</feature>
<gene>
    <name evidence="3" type="primary">WBGene00099148</name>
</gene>
<dbReference type="EnsemblMetazoa" id="PPA09594.1">
    <property type="protein sequence ID" value="PPA09594.1"/>
    <property type="gene ID" value="WBGene00099148"/>
</dbReference>
<dbReference type="AlphaFoldDB" id="A0A2A6D182"/>
<feature type="compositionally biased region" description="Basic residues" evidence="2">
    <location>
        <begin position="1"/>
        <end position="16"/>
    </location>
</feature>
<sequence length="1030" mass="116149">MANKSAAKRKNRKSKQSKPQSQPKAEAQPNPEATARKEELLKTFSALALAYRNIDFPPNLDPLPETPSSPITLTDHLLTIVPLMSSTILEINQDTCITHAEVIDRALTVMEGKAHAVQHSIMMVAVQAQTKRSQKLWIVVRQFTAFNGGLDSIPGPSSARTVRNPQHETARIYLRDFERREVQISVRALALLKDLNGEKQESLITRLLEMFEESRRETLSDGRPRVVLSAESRKTRLIIVLQASVARALEFLPTISSRDIRFAIVSSLLQIVRQTERKNLPWGFTLLPDEHQIQGKVVSKIIDRMAAAMSGLVVFPSRSMLSEGDIGSFYVSLYKAMNRKGSLEWSDVQKGYDESKGEVRDFLVDTILHLPCFYCKNRIRGVEVFVHHVNACRIDHEHPSRAESNKEEPRHETSVQSDTFDGQPPSPPLTPNTAKAGVSRDNTPSRISDKTDNKEESKTFVDQHPTPPITPGSIDDEKDDVESANNAIDIADQEVTEDKMLIGRGGMADFYNSLFQSINGDISIGWKDVVKAYVERSEEVRMLVCETIPHLPCFYCKKHQRGIEVFIPHVNSCRIARGLPVLAEKNVEDPPQHQSENFDGQSSSSQLNSEAVDDQTGDIDSIIHGTSNLEIIDGKLPATPLTPKEIDDEIGDFDSVNNGVHGEANRESGDFCSLGVMDDPLEGRMISDYIAPQAIRDSILQEVDNDTFNWDEEMEGAIFLKPISRSTADFADQGNISSTPTASDDGGKKEGRIENSYTKREDQAENHSNIEQMSVHEGQLPTSTLNLKELISTLDKEKKQGPLMIDFIKTSAAYSQLSPHSKKRLDFLVAKFRPYSWLDPFGGRIPDSLTLFNYLKPFICESEDDAAFILGEIESGENLLELLDGCIPFLVCRVCEQRFDDPEDFEYHKTTECRTSIRGGLAFYRPDPKVERQWMKERLEKEEEKLRSAIESIKTMDDDPSVQRVQDIVRIINQYKKEMGILGYIAYEHPKTWENLLYERRPELLPKVEVEEVKNVGKKKGKKNKKKGRK</sequence>
<feature type="region of interest" description="Disordered" evidence="2">
    <location>
        <begin position="587"/>
        <end position="613"/>
    </location>
</feature>
<evidence type="ECO:0000313" key="3">
    <source>
        <dbReference type="EnsemblMetazoa" id="PPA09594.1"/>
    </source>
</evidence>
<feature type="compositionally biased region" description="Polar residues" evidence="2">
    <location>
        <begin position="592"/>
        <end position="609"/>
    </location>
</feature>